<name>A0A7X6RQB2_9ACTN</name>
<proteinExistence type="predicted"/>
<dbReference type="EMBL" id="JAAXPG010000011">
    <property type="protein sequence ID" value="NKY98710.1"/>
    <property type="molecule type" value="Genomic_DNA"/>
</dbReference>
<keyword evidence="1" id="KW-1133">Transmembrane helix</keyword>
<evidence type="ECO:0000256" key="1">
    <source>
        <dbReference type="SAM" id="Phobius"/>
    </source>
</evidence>
<evidence type="ECO:0000313" key="3">
    <source>
        <dbReference type="Proteomes" id="UP000553209"/>
    </source>
</evidence>
<feature type="transmembrane region" description="Helical" evidence="1">
    <location>
        <begin position="12"/>
        <end position="36"/>
    </location>
</feature>
<reference evidence="2 3" key="1">
    <citation type="submission" date="2020-04" db="EMBL/GenBank/DDBJ databases">
        <title>MicrobeNet Type strains.</title>
        <authorList>
            <person name="Nicholson A.C."/>
        </authorList>
    </citation>
    <scope>NUCLEOTIDE SEQUENCE [LARGE SCALE GENOMIC DNA]</scope>
    <source>
        <strain evidence="2 3">ATCC 23612</strain>
    </source>
</reference>
<organism evidence="2 3">
    <name type="scientific">Nocardiopsis alborubida</name>
    <dbReference type="NCBI Taxonomy" id="146802"/>
    <lineage>
        <taxon>Bacteria</taxon>
        <taxon>Bacillati</taxon>
        <taxon>Actinomycetota</taxon>
        <taxon>Actinomycetes</taxon>
        <taxon>Streptosporangiales</taxon>
        <taxon>Nocardiopsidaceae</taxon>
        <taxon>Nocardiopsis</taxon>
    </lineage>
</organism>
<feature type="transmembrane region" description="Helical" evidence="1">
    <location>
        <begin position="48"/>
        <end position="75"/>
    </location>
</feature>
<evidence type="ECO:0000313" key="2">
    <source>
        <dbReference type="EMBL" id="NKY98710.1"/>
    </source>
</evidence>
<keyword evidence="3" id="KW-1185">Reference proteome</keyword>
<evidence type="ECO:0008006" key="4">
    <source>
        <dbReference type="Google" id="ProtNLM"/>
    </source>
</evidence>
<dbReference type="AlphaFoldDB" id="A0A7X6RQB2"/>
<comment type="caution">
    <text evidence="2">The sequence shown here is derived from an EMBL/GenBank/DDBJ whole genome shotgun (WGS) entry which is preliminary data.</text>
</comment>
<accession>A0A7X6RQB2</accession>
<protein>
    <recommendedName>
        <fullName evidence="4">Integral membrane protein</fullName>
    </recommendedName>
</protein>
<dbReference type="Proteomes" id="UP000553209">
    <property type="component" value="Unassembled WGS sequence"/>
</dbReference>
<keyword evidence="1" id="KW-0472">Membrane</keyword>
<gene>
    <name evidence="2" type="ORF">HGB44_13735</name>
</gene>
<keyword evidence="1" id="KW-0812">Transmembrane</keyword>
<feature type="transmembrane region" description="Helical" evidence="1">
    <location>
        <begin position="110"/>
        <end position="128"/>
    </location>
</feature>
<sequence length="134" mass="13614">MPGQAVAVRVLMFIGGPIGILLGLFLGAIALLGFGVGEMAGGADEGAFSFLAAFTGAVALVPLAYGVVSTTLASLMGRRRGGLLWGVVAFHGVASLILLVAVIAGDYFSLVPLAFAAVMIGLMLTPRVRAFYLS</sequence>
<feature type="transmembrane region" description="Helical" evidence="1">
    <location>
        <begin position="82"/>
        <end position="104"/>
    </location>
</feature>